<dbReference type="Proteomes" id="UP001276398">
    <property type="component" value="Unassembled WGS sequence"/>
</dbReference>
<dbReference type="GO" id="GO:0016787">
    <property type="term" value="F:hydrolase activity"/>
    <property type="evidence" value="ECO:0007669"/>
    <property type="project" value="UniProtKB-KW"/>
</dbReference>
<evidence type="ECO:0000313" key="2">
    <source>
        <dbReference type="EMBL" id="MDW2897978.1"/>
    </source>
</evidence>
<evidence type="ECO:0000256" key="1">
    <source>
        <dbReference type="SAM" id="MobiDB-lite"/>
    </source>
</evidence>
<reference evidence="2" key="1">
    <citation type="submission" date="2023-10" db="EMBL/GenBank/DDBJ databases">
        <title>Genome sequences of Mycoplasma ovipneumoniae isolated from goats.</title>
        <authorList>
            <person name="Spergser J."/>
        </authorList>
    </citation>
    <scope>NUCLEOTIDE SEQUENCE</scope>
    <source>
        <strain evidence="2">279</strain>
    </source>
</reference>
<feature type="region of interest" description="Disordered" evidence="1">
    <location>
        <begin position="490"/>
        <end position="513"/>
    </location>
</feature>
<dbReference type="SUPFAM" id="SSF52266">
    <property type="entry name" value="SGNH hydrolase"/>
    <property type="match status" value="1"/>
</dbReference>
<sequence length="954" mass="108660">MKKALKILFQTSTPILLNVGMISGAVFFSAKQTNLGSNLLKKSETALLKELNYLALGDSLSSGFDWESNLDGRGKMTNGSISGISFPAFFANFAQSIQPNSVKSFKNLALNNSSILDWIYLLDPKNNIISDKNLSNLRAQTYNSSNFAETIRSVFENFTGDFSNLRQEIRNANLITISIGFKDFLNEFNSDFFDNILSSNTPRNLYDSITTNINYAFIKIKHNLKKLITLIKNINPETYINLIGYYNEHPKIDKFLNDLLKNYLSEFEPNLLSVSRLNDEIKEVSQQMGVNFINPFFEKSWDEKSGPFFDTDLDFRPQIKANKQIAQNLIISLALSPTDLNKSKKLNENDEILQTNFSANNLESQQIDFGSNQEILEKITVNGSLQNFISENSSFEEKSIKDLHTISFQQSESTNYASTLNQFVGFFGSEQSDFADLFKGLINTFGNKSEPNFEAFNNIVEVILKSEFFTNITQYAQEFIANSAIQNVETNESDDNSDQDSSELSELSESDKTKTSPDLISFLKEKVLSQENILALLNEILSSEYVQSHSTKSVNLFYNLLFNQPAISKLLVSSISSQENIQQVIKEVLQFNSVQKFVTFIFTELIKNNQDYISAKSFGQILYLFLQNSNNYNKSVAFIKSFVIEALKRPNFLSAIFDALSSQFGFNIEKEDINSLITLITSTSDIIVNTKTFNNLINLLSNEVIYGIKSGIRNNPSDFSFFFNIISNLTNKVSDFVKDKDNIYNFFQDIISFSLSARQIDSVKSLLGKFLPFISKINLSFILDKNSENYQSLNLIFESFSDFLAQDNFKELNDLISTIMDDFFLVNNYKYQNSPDLYAIIFNLLSNNSQKLKPILYKFIDKNHNNTKVLNALKSVFAKILPQEVLEKLDQTNQSNYFKNLIDSIFAVISELTIEYNTKIELAKNNSFIEETDKKSENTLDFNHLLDKLKSKKS</sequence>
<accession>A0AAJ2P600</accession>
<keyword evidence="2" id="KW-0378">Hydrolase</keyword>
<organism evidence="2 3">
    <name type="scientific">Mesomycoplasma ovipneumoniae</name>
    <dbReference type="NCBI Taxonomy" id="29562"/>
    <lineage>
        <taxon>Bacteria</taxon>
        <taxon>Bacillati</taxon>
        <taxon>Mycoplasmatota</taxon>
        <taxon>Mycoplasmoidales</taxon>
        <taxon>Metamycoplasmataceae</taxon>
        <taxon>Mesomycoplasma</taxon>
    </lineage>
</organism>
<dbReference type="RefSeq" id="WP_318052330.1">
    <property type="nucleotide sequence ID" value="NZ_JAWPEX010000002.1"/>
</dbReference>
<name>A0AAJ2P600_9BACT</name>
<dbReference type="EMBL" id="JAWPEX010000002">
    <property type="protein sequence ID" value="MDW2897978.1"/>
    <property type="molecule type" value="Genomic_DNA"/>
</dbReference>
<evidence type="ECO:0000313" key="3">
    <source>
        <dbReference type="Proteomes" id="UP001276398"/>
    </source>
</evidence>
<protein>
    <submittedName>
        <fullName evidence="2">SGNH/GDSL hydrolase family protein</fullName>
    </submittedName>
</protein>
<feature type="compositionally biased region" description="Acidic residues" evidence="1">
    <location>
        <begin position="491"/>
        <end position="508"/>
    </location>
</feature>
<gene>
    <name evidence="2" type="ORF">R7V77_01450</name>
</gene>
<proteinExistence type="predicted"/>
<dbReference type="InterPro" id="IPR036514">
    <property type="entry name" value="SGNH_hydro_sf"/>
</dbReference>
<dbReference type="Gene3D" id="3.40.50.1110">
    <property type="entry name" value="SGNH hydrolase"/>
    <property type="match status" value="1"/>
</dbReference>
<dbReference type="AlphaFoldDB" id="A0AAJ2P600"/>
<comment type="caution">
    <text evidence="2">The sequence shown here is derived from an EMBL/GenBank/DDBJ whole genome shotgun (WGS) entry which is preliminary data.</text>
</comment>